<dbReference type="RefSeq" id="WP_075803362.1">
    <property type="nucleotide sequence ID" value="NZ_MKZO01000020.1"/>
</dbReference>
<name>A0A1Q9R5J0_PSEPU</name>
<keyword evidence="1" id="KW-0808">Transferase</keyword>
<sequence>MPHHPSANHIIDLYDRHASTWDRLRSTHFTDRKWIERFCSSLPASSRVLDLGCGAGQPVAGFLIEADHAVTGVDSSAQMIALCRERFTGHTWVHAGMRTLELGRQFAGILAWNSFFHLHPDDQRGMFGVFQRHAAPGALLTFTSGTGLGEALGQFEGETLYHASLDPQEYVSLLQQHGFEVLEHVVEDPQSGGLTVWLCRALLP</sequence>
<dbReference type="PANTHER" id="PTHR43861">
    <property type="entry name" value="TRANS-ACONITATE 2-METHYLTRANSFERASE-RELATED"/>
    <property type="match status" value="1"/>
</dbReference>
<evidence type="ECO:0000313" key="4">
    <source>
        <dbReference type="Proteomes" id="UP000186736"/>
    </source>
</evidence>
<evidence type="ECO:0000256" key="1">
    <source>
        <dbReference type="ARBA" id="ARBA00022679"/>
    </source>
</evidence>
<dbReference type="OrthoDB" id="9791837at2"/>
<proteinExistence type="predicted"/>
<dbReference type="AlphaFoldDB" id="A0A1Q9R5J0"/>
<dbReference type="EMBL" id="MKZO01000020">
    <property type="protein sequence ID" value="OLS62680.1"/>
    <property type="molecule type" value="Genomic_DNA"/>
</dbReference>
<protein>
    <recommendedName>
        <fullName evidence="2">Methyltransferase domain-containing protein</fullName>
    </recommendedName>
</protein>
<dbReference type="Gene3D" id="3.40.50.150">
    <property type="entry name" value="Vaccinia Virus protein VP39"/>
    <property type="match status" value="1"/>
</dbReference>
<feature type="domain" description="Methyltransferase" evidence="2">
    <location>
        <begin position="48"/>
        <end position="137"/>
    </location>
</feature>
<evidence type="ECO:0000259" key="2">
    <source>
        <dbReference type="Pfam" id="PF13649"/>
    </source>
</evidence>
<accession>A0A1Q9R5J0</accession>
<reference evidence="3 4" key="1">
    <citation type="submission" date="2016-10" db="EMBL/GenBank/DDBJ databases">
        <title>Genome Sequence of Pseudomonas putida GM4FR.</title>
        <authorList>
            <person name="Poehlein A."/>
            <person name="Wemheuer F."/>
            <person name="Hollensteiner J."/>
            <person name="Wemheuer B."/>
        </authorList>
    </citation>
    <scope>NUCLEOTIDE SEQUENCE [LARGE SCALE GENOMIC DNA]</scope>
    <source>
        <strain evidence="3 4">GM4FR</strain>
    </source>
</reference>
<dbReference type="Pfam" id="PF13649">
    <property type="entry name" value="Methyltransf_25"/>
    <property type="match status" value="1"/>
</dbReference>
<dbReference type="CDD" id="cd02440">
    <property type="entry name" value="AdoMet_MTases"/>
    <property type="match status" value="1"/>
</dbReference>
<evidence type="ECO:0000313" key="3">
    <source>
        <dbReference type="EMBL" id="OLS62680.1"/>
    </source>
</evidence>
<organism evidence="3 4">
    <name type="scientific">Pseudomonas putida</name>
    <name type="common">Arthrobacter siderocapsulatus</name>
    <dbReference type="NCBI Taxonomy" id="303"/>
    <lineage>
        <taxon>Bacteria</taxon>
        <taxon>Pseudomonadati</taxon>
        <taxon>Pseudomonadota</taxon>
        <taxon>Gammaproteobacteria</taxon>
        <taxon>Pseudomonadales</taxon>
        <taxon>Pseudomonadaceae</taxon>
        <taxon>Pseudomonas</taxon>
    </lineage>
</organism>
<gene>
    <name evidence="3" type="ORF">PSEMO_24430</name>
</gene>
<dbReference type="GO" id="GO:0016740">
    <property type="term" value="F:transferase activity"/>
    <property type="evidence" value="ECO:0007669"/>
    <property type="project" value="UniProtKB-KW"/>
</dbReference>
<dbReference type="InterPro" id="IPR041698">
    <property type="entry name" value="Methyltransf_25"/>
</dbReference>
<dbReference type="SUPFAM" id="SSF53335">
    <property type="entry name" value="S-adenosyl-L-methionine-dependent methyltransferases"/>
    <property type="match status" value="1"/>
</dbReference>
<dbReference type="InterPro" id="IPR029063">
    <property type="entry name" value="SAM-dependent_MTases_sf"/>
</dbReference>
<dbReference type="Proteomes" id="UP000186736">
    <property type="component" value="Unassembled WGS sequence"/>
</dbReference>
<comment type="caution">
    <text evidence="3">The sequence shown here is derived from an EMBL/GenBank/DDBJ whole genome shotgun (WGS) entry which is preliminary data.</text>
</comment>